<dbReference type="InterPro" id="IPR001878">
    <property type="entry name" value="Znf_CCHC"/>
</dbReference>
<protein>
    <recommendedName>
        <fullName evidence="3">CCHC-type domain-containing protein</fullName>
    </recommendedName>
</protein>
<dbReference type="GO" id="GO:0003676">
    <property type="term" value="F:nucleic acid binding"/>
    <property type="evidence" value="ECO:0007669"/>
    <property type="project" value="InterPro"/>
</dbReference>
<dbReference type="EnsemblPlants" id="Solyc02g088983.1.1">
    <property type="protein sequence ID" value="Solyc02g088983.1.1"/>
    <property type="gene ID" value="Solyc02g088983.1"/>
</dbReference>
<feature type="domain" description="CCHC-type" evidence="3">
    <location>
        <begin position="134"/>
        <end position="149"/>
    </location>
</feature>
<evidence type="ECO:0000256" key="1">
    <source>
        <dbReference type="PROSITE-ProRule" id="PRU00047"/>
    </source>
</evidence>
<keyword evidence="1" id="KW-0863">Zinc-finger</keyword>
<dbReference type="SUPFAM" id="SSF57756">
    <property type="entry name" value="Retrovirus zinc finger-like domains"/>
    <property type="match status" value="1"/>
</dbReference>
<reference evidence="4" key="2">
    <citation type="submission" date="2019-01" db="UniProtKB">
        <authorList>
            <consortium name="EnsemblPlants"/>
        </authorList>
    </citation>
    <scope>IDENTIFICATION</scope>
    <source>
        <strain evidence="4">cv. Heinz 1706</strain>
    </source>
</reference>
<feature type="chain" id="PRO_5018565091" description="CCHC-type domain-containing protein" evidence="2">
    <location>
        <begin position="21"/>
        <end position="212"/>
    </location>
</feature>
<dbReference type="Gramene" id="Solyc02g088983.1.1">
    <property type="protein sequence ID" value="Solyc02g088983.1.1"/>
    <property type="gene ID" value="Solyc02g088983.1"/>
</dbReference>
<keyword evidence="1" id="KW-0862">Zinc</keyword>
<dbReference type="Proteomes" id="UP000004994">
    <property type="component" value="Chromosome 2"/>
</dbReference>
<evidence type="ECO:0000256" key="2">
    <source>
        <dbReference type="SAM" id="SignalP"/>
    </source>
</evidence>
<reference evidence="4" key="1">
    <citation type="journal article" date="2012" name="Nature">
        <title>The tomato genome sequence provides insights into fleshy fruit evolution.</title>
        <authorList>
            <consortium name="Tomato Genome Consortium"/>
        </authorList>
    </citation>
    <scope>NUCLEOTIDE SEQUENCE [LARGE SCALE GENOMIC DNA]</scope>
    <source>
        <strain evidence="4">cv. Heinz 1706</strain>
    </source>
</reference>
<evidence type="ECO:0000313" key="5">
    <source>
        <dbReference type="Proteomes" id="UP000004994"/>
    </source>
</evidence>
<name>A0A3Q7FAZ4_SOLLC</name>
<dbReference type="SMART" id="SM00343">
    <property type="entry name" value="ZnF_C2HC"/>
    <property type="match status" value="1"/>
</dbReference>
<sequence length="212" mass="23144">MTAVSFPLFVCLMGPTTVSLVNLGSLLEQIAKLEPKKPKAPNEIRITYIAKIFKTKVLFILINISNDNINNNKGVNQILIITIQDNLEKKEKINLPEPLAAAIAIFLAIFPCKHPAPPPPPPWLHSLVKEGRGCYKCGEEGHFGRDCRQRDGYGRGGGGSISFDYSHSITFAIMLGDALRPTTVSLVNLGALLEQIAKLGSLSRGSSKAWHE</sequence>
<dbReference type="GO" id="GO:0008270">
    <property type="term" value="F:zinc ion binding"/>
    <property type="evidence" value="ECO:0007669"/>
    <property type="project" value="UniProtKB-KW"/>
</dbReference>
<dbReference type="PaxDb" id="4081-Solyc02g089000.2.1"/>
<keyword evidence="2" id="KW-0732">Signal</keyword>
<evidence type="ECO:0000259" key="3">
    <source>
        <dbReference type="PROSITE" id="PS50158"/>
    </source>
</evidence>
<dbReference type="InterPro" id="IPR036875">
    <property type="entry name" value="Znf_CCHC_sf"/>
</dbReference>
<proteinExistence type="predicted"/>
<dbReference type="InParanoid" id="A0A3Q7FAZ4"/>
<dbReference type="Pfam" id="PF00098">
    <property type="entry name" value="zf-CCHC"/>
    <property type="match status" value="1"/>
</dbReference>
<dbReference type="AlphaFoldDB" id="A0A3Q7FAZ4"/>
<dbReference type="Gene3D" id="4.10.60.10">
    <property type="entry name" value="Zinc finger, CCHC-type"/>
    <property type="match status" value="1"/>
</dbReference>
<keyword evidence="1" id="KW-0479">Metal-binding</keyword>
<evidence type="ECO:0000313" key="4">
    <source>
        <dbReference type="EnsemblPlants" id="Solyc02g088983.1.1"/>
    </source>
</evidence>
<dbReference type="PROSITE" id="PS50158">
    <property type="entry name" value="ZF_CCHC"/>
    <property type="match status" value="1"/>
</dbReference>
<keyword evidence="5" id="KW-1185">Reference proteome</keyword>
<organism evidence="4">
    <name type="scientific">Solanum lycopersicum</name>
    <name type="common">Tomato</name>
    <name type="synonym">Lycopersicon esculentum</name>
    <dbReference type="NCBI Taxonomy" id="4081"/>
    <lineage>
        <taxon>Eukaryota</taxon>
        <taxon>Viridiplantae</taxon>
        <taxon>Streptophyta</taxon>
        <taxon>Embryophyta</taxon>
        <taxon>Tracheophyta</taxon>
        <taxon>Spermatophyta</taxon>
        <taxon>Magnoliopsida</taxon>
        <taxon>eudicotyledons</taxon>
        <taxon>Gunneridae</taxon>
        <taxon>Pentapetalae</taxon>
        <taxon>asterids</taxon>
        <taxon>lamiids</taxon>
        <taxon>Solanales</taxon>
        <taxon>Solanaceae</taxon>
        <taxon>Solanoideae</taxon>
        <taxon>Solaneae</taxon>
        <taxon>Solanum</taxon>
        <taxon>Solanum subgen. Lycopersicon</taxon>
    </lineage>
</organism>
<feature type="signal peptide" evidence="2">
    <location>
        <begin position="1"/>
        <end position="20"/>
    </location>
</feature>
<accession>A0A3Q7FAZ4</accession>